<dbReference type="Gene3D" id="3.40.50.720">
    <property type="entry name" value="NAD(P)-binding Rossmann-like Domain"/>
    <property type="match status" value="1"/>
</dbReference>
<dbReference type="RefSeq" id="WP_144750845.1">
    <property type="nucleotide sequence ID" value="NZ_VMNW02000066.1"/>
</dbReference>
<evidence type="ECO:0000313" key="2">
    <source>
        <dbReference type="EMBL" id="KAA9154433.1"/>
    </source>
</evidence>
<dbReference type="SUPFAM" id="SSF51735">
    <property type="entry name" value="NAD(P)-binding Rossmann-fold domains"/>
    <property type="match status" value="1"/>
</dbReference>
<proteinExistence type="predicted"/>
<dbReference type="PANTHER" id="PTHR43157:SF31">
    <property type="entry name" value="PHOSPHATIDYLINOSITOL-GLYCAN BIOSYNTHESIS CLASS F PROTEIN"/>
    <property type="match status" value="1"/>
</dbReference>
<dbReference type="InterPro" id="IPR002347">
    <property type="entry name" value="SDR_fam"/>
</dbReference>
<dbReference type="AlphaFoldDB" id="A0A5N0UXZ1"/>
<dbReference type="PRINTS" id="PR00081">
    <property type="entry name" value="GDHRDH"/>
</dbReference>
<comment type="caution">
    <text evidence="2">The sequence shown here is derived from an EMBL/GenBank/DDBJ whole genome shotgun (WGS) entry which is preliminary data.</text>
</comment>
<dbReference type="GO" id="GO:0016491">
    <property type="term" value="F:oxidoreductase activity"/>
    <property type="evidence" value="ECO:0007669"/>
    <property type="project" value="UniProtKB-KW"/>
</dbReference>
<sequence length="313" mass="33141">MKWTDADIPDQSGRTVLITGANSGLGLRSAQVLAHKGARVLLACRSPERGQEALHSVQRFAKTEPALVRLDLADLASVRAAAAEVRELTGDALDVLMNNAGLMATPKGLTTDGFELQFGTNHLGHAALTWLLMPALRGGEDARVVTMSSLAAIGGHIDFADPNFEHRRYLPNVAYGQSKIANQVFALELDRRLRAAGERVISVAAHPGYTATNLNASMARSYPNPVLRAVIAGVTTAGDFLIGQDVKMGALSQLYASTMPGVNGGDYVGPGQFFQMRGTPAVVQPLKLALDHEAGVALWELTAKLTGITPDPA</sequence>
<name>A0A5N0UXZ1_9PSEU</name>
<keyword evidence="1" id="KW-0560">Oxidoreductase</keyword>
<dbReference type="Proteomes" id="UP000319769">
    <property type="component" value="Unassembled WGS sequence"/>
</dbReference>
<dbReference type="NCBIfam" id="NF004846">
    <property type="entry name" value="PRK06197.1"/>
    <property type="match status" value="1"/>
</dbReference>
<protein>
    <submittedName>
        <fullName evidence="2">SDR family NAD(P)-dependent oxidoreductase</fullName>
    </submittedName>
</protein>
<evidence type="ECO:0000256" key="1">
    <source>
        <dbReference type="ARBA" id="ARBA00023002"/>
    </source>
</evidence>
<accession>A0A5N0UXZ1</accession>
<dbReference type="Pfam" id="PF00106">
    <property type="entry name" value="adh_short"/>
    <property type="match status" value="1"/>
</dbReference>
<reference evidence="2" key="1">
    <citation type="submission" date="2019-09" db="EMBL/GenBank/DDBJ databases">
        <authorList>
            <person name="Teo W.F.A."/>
            <person name="Duangmal K."/>
        </authorList>
    </citation>
    <scope>NUCLEOTIDE SEQUENCE [LARGE SCALE GENOMIC DNA]</scope>
    <source>
        <strain evidence="2">K81G1</strain>
    </source>
</reference>
<dbReference type="PANTHER" id="PTHR43157">
    <property type="entry name" value="PHOSPHATIDYLINOSITOL-GLYCAN BIOSYNTHESIS CLASS F PROTEIN-RELATED"/>
    <property type="match status" value="1"/>
</dbReference>
<evidence type="ECO:0000313" key="3">
    <source>
        <dbReference type="Proteomes" id="UP000319769"/>
    </source>
</evidence>
<organism evidence="2 3">
    <name type="scientific">Amycolatopsis acidicola</name>
    <dbReference type="NCBI Taxonomy" id="2596893"/>
    <lineage>
        <taxon>Bacteria</taxon>
        <taxon>Bacillati</taxon>
        <taxon>Actinomycetota</taxon>
        <taxon>Actinomycetes</taxon>
        <taxon>Pseudonocardiales</taxon>
        <taxon>Pseudonocardiaceae</taxon>
        <taxon>Amycolatopsis</taxon>
    </lineage>
</organism>
<gene>
    <name evidence="2" type="ORF">FPZ12_032240</name>
</gene>
<keyword evidence="3" id="KW-1185">Reference proteome</keyword>
<dbReference type="InterPro" id="IPR036291">
    <property type="entry name" value="NAD(P)-bd_dom_sf"/>
</dbReference>
<dbReference type="EMBL" id="VMNW02000066">
    <property type="protein sequence ID" value="KAA9154433.1"/>
    <property type="molecule type" value="Genomic_DNA"/>
</dbReference>
<dbReference type="OrthoDB" id="4577644at2"/>